<accession>A0A8R7TZH7</accession>
<reference evidence="1" key="3">
    <citation type="submission" date="2022-06" db="UniProtKB">
        <authorList>
            <consortium name="EnsemblPlants"/>
        </authorList>
    </citation>
    <scope>IDENTIFICATION</scope>
</reference>
<dbReference type="Proteomes" id="UP000015106">
    <property type="component" value="Chromosome 3"/>
</dbReference>
<evidence type="ECO:0000313" key="2">
    <source>
        <dbReference type="Proteomes" id="UP000015106"/>
    </source>
</evidence>
<dbReference type="AlphaFoldDB" id="A0A8R7TZH7"/>
<organism evidence="1 2">
    <name type="scientific">Triticum urartu</name>
    <name type="common">Red wild einkorn</name>
    <name type="synonym">Crithodium urartu</name>
    <dbReference type="NCBI Taxonomy" id="4572"/>
    <lineage>
        <taxon>Eukaryota</taxon>
        <taxon>Viridiplantae</taxon>
        <taxon>Streptophyta</taxon>
        <taxon>Embryophyta</taxon>
        <taxon>Tracheophyta</taxon>
        <taxon>Spermatophyta</taxon>
        <taxon>Magnoliopsida</taxon>
        <taxon>Liliopsida</taxon>
        <taxon>Poales</taxon>
        <taxon>Poaceae</taxon>
        <taxon>BOP clade</taxon>
        <taxon>Pooideae</taxon>
        <taxon>Triticodae</taxon>
        <taxon>Triticeae</taxon>
        <taxon>Triticinae</taxon>
        <taxon>Triticum</taxon>
    </lineage>
</organism>
<reference evidence="2" key="1">
    <citation type="journal article" date="2013" name="Nature">
        <title>Draft genome of the wheat A-genome progenitor Triticum urartu.</title>
        <authorList>
            <person name="Ling H.Q."/>
            <person name="Zhao S."/>
            <person name="Liu D."/>
            <person name="Wang J."/>
            <person name="Sun H."/>
            <person name="Zhang C."/>
            <person name="Fan H."/>
            <person name="Li D."/>
            <person name="Dong L."/>
            <person name="Tao Y."/>
            <person name="Gao C."/>
            <person name="Wu H."/>
            <person name="Li Y."/>
            <person name="Cui Y."/>
            <person name="Guo X."/>
            <person name="Zheng S."/>
            <person name="Wang B."/>
            <person name="Yu K."/>
            <person name="Liang Q."/>
            <person name="Yang W."/>
            <person name="Lou X."/>
            <person name="Chen J."/>
            <person name="Feng M."/>
            <person name="Jian J."/>
            <person name="Zhang X."/>
            <person name="Luo G."/>
            <person name="Jiang Y."/>
            <person name="Liu J."/>
            <person name="Wang Z."/>
            <person name="Sha Y."/>
            <person name="Zhang B."/>
            <person name="Wu H."/>
            <person name="Tang D."/>
            <person name="Shen Q."/>
            <person name="Xue P."/>
            <person name="Zou S."/>
            <person name="Wang X."/>
            <person name="Liu X."/>
            <person name="Wang F."/>
            <person name="Yang Y."/>
            <person name="An X."/>
            <person name="Dong Z."/>
            <person name="Zhang K."/>
            <person name="Zhang X."/>
            <person name="Luo M.C."/>
            <person name="Dvorak J."/>
            <person name="Tong Y."/>
            <person name="Wang J."/>
            <person name="Yang H."/>
            <person name="Li Z."/>
            <person name="Wang D."/>
            <person name="Zhang A."/>
            <person name="Wang J."/>
        </authorList>
    </citation>
    <scope>NUCLEOTIDE SEQUENCE</scope>
    <source>
        <strain evidence="2">cv. G1812</strain>
    </source>
</reference>
<reference evidence="1" key="2">
    <citation type="submission" date="2018-03" db="EMBL/GenBank/DDBJ databases">
        <title>The Triticum urartu genome reveals the dynamic nature of wheat genome evolution.</title>
        <authorList>
            <person name="Ling H."/>
            <person name="Ma B."/>
            <person name="Shi X."/>
            <person name="Liu H."/>
            <person name="Dong L."/>
            <person name="Sun H."/>
            <person name="Cao Y."/>
            <person name="Gao Q."/>
            <person name="Zheng S."/>
            <person name="Li Y."/>
            <person name="Yu Y."/>
            <person name="Du H."/>
            <person name="Qi M."/>
            <person name="Li Y."/>
            <person name="Yu H."/>
            <person name="Cui Y."/>
            <person name="Wang N."/>
            <person name="Chen C."/>
            <person name="Wu H."/>
            <person name="Zhao Y."/>
            <person name="Zhang J."/>
            <person name="Li Y."/>
            <person name="Zhou W."/>
            <person name="Zhang B."/>
            <person name="Hu W."/>
            <person name="Eijk M."/>
            <person name="Tang J."/>
            <person name="Witsenboer H."/>
            <person name="Zhao S."/>
            <person name="Li Z."/>
            <person name="Zhang A."/>
            <person name="Wang D."/>
            <person name="Liang C."/>
        </authorList>
    </citation>
    <scope>NUCLEOTIDE SEQUENCE [LARGE SCALE GENOMIC DNA]</scope>
    <source>
        <strain evidence="1">cv. G1812</strain>
    </source>
</reference>
<name>A0A8R7TZH7_TRIUA</name>
<protein>
    <submittedName>
        <fullName evidence="1">Uncharacterized protein</fullName>
    </submittedName>
</protein>
<proteinExistence type="predicted"/>
<dbReference type="EnsemblPlants" id="TuG1812G0300004596.01.T05">
    <property type="protein sequence ID" value="TuG1812G0300004596.01.T05.cds275531"/>
    <property type="gene ID" value="TuG1812G0300004596.01"/>
</dbReference>
<dbReference type="Gramene" id="TuG1812G0300004596.01.T05">
    <property type="protein sequence ID" value="TuG1812G0300004596.01.T05.cds275531"/>
    <property type="gene ID" value="TuG1812G0300004596.01"/>
</dbReference>
<sequence length="84" mass="9149">MADGGVRSILHHRSASSPFLRMPELLPVSWLGGLVLAATASRSSLHLPATSPPPLHRPTPQLQTHMCLWMFSVIFCTQGVCVFV</sequence>
<keyword evidence="2" id="KW-1185">Reference proteome</keyword>
<evidence type="ECO:0000313" key="1">
    <source>
        <dbReference type="EnsemblPlants" id="TuG1812G0300004596.01.T05.cds275531"/>
    </source>
</evidence>